<dbReference type="PANTHER" id="PTHR30411:SF0">
    <property type="entry name" value="CYS-TRNA(PRO)_CYS-TRNA(CYS) DEACYLASE YBAK"/>
    <property type="match status" value="1"/>
</dbReference>
<dbReference type="CDD" id="cd00002">
    <property type="entry name" value="YbaK_deacylase"/>
    <property type="match status" value="1"/>
</dbReference>
<feature type="domain" description="YbaK/aminoacyl-tRNA synthetase-associated" evidence="5">
    <location>
        <begin position="38"/>
        <end position="148"/>
    </location>
</feature>
<evidence type="ECO:0000259" key="5">
    <source>
        <dbReference type="Pfam" id="PF04073"/>
    </source>
</evidence>
<comment type="similarity">
    <text evidence="1 4">Belongs to the prolyl-tRNA editing family. YbaK/EbsC subfamily.</text>
</comment>
<dbReference type="Pfam" id="PF04073">
    <property type="entry name" value="tRNA_edit"/>
    <property type="match status" value="1"/>
</dbReference>
<name>A0AA95NAP9_9BURK</name>
<evidence type="ECO:0000256" key="4">
    <source>
        <dbReference type="PIRNR" id="PIRNR006181"/>
    </source>
</evidence>
<dbReference type="PIRSF" id="PIRSF006181">
    <property type="entry name" value="EbsC_YbaK"/>
    <property type="match status" value="1"/>
</dbReference>
<gene>
    <name evidence="6" type="ORF">PFX98_14805</name>
</gene>
<reference evidence="6" key="1">
    <citation type="submission" date="2023-01" db="EMBL/GenBank/DDBJ databases">
        <title>Whole genome sequence of Paucibacter sp. S2-9 isolated from pond sediment.</title>
        <authorList>
            <person name="Jung J.Y."/>
        </authorList>
    </citation>
    <scope>NUCLEOTIDE SEQUENCE</scope>
    <source>
        <strain evidence="6">S2-9</strain>
    </source>
</reference>
<dbReference type="PANTHER" id="PTHR30411">
    <property type="entry name" value="CYTOPLASMIC PROTEIN"/>
    <property type="match status" value="1"/>
</dbReference>
<dbReference type="AlphaFoldDB" id="A0AA95NAP9"/>
<keyword evidence="7" id="KW-1185">Reference proteome</keyword>
<dbReference type="InterPro" id="IPR036754">
    <property type="entry name" value="YbaK/aa-tRNA-synt-asso_dom_sf"/>
</dbReference>
<protein>
    <recommendedName>
        <fullName evidence="4">Cys-tRNA(Pro)/Cys-tRNA(Cys) deacylase</fullName>
        <ecNumber evidence="4">4.2.-.-</ecNumber>
    </recommendedName>
</protein>
<evidence type="ECO:0000313" key="7">
    <source>
        <dbReference type="Proteomes" id="UP001177769"/>
    </source>
</evidence>
<evidence type="ECO:0000256" key="1">
    <source>
        <dbReference type="ARBA" id="ARBA00009798"/>
    </source>
</evidence>
<dbReference type="InterPro" id="IPR004369">
    <property type="entry name" value="Prolyl-tRNA_editing_YbaK/EbsC"/>
</dbReference>
<organism evidence="6 7">
    <name type="scientific">Paucibacter sediminis</name>
    <dbReference type="NCBI Taxonomy" id="3019553"/>
    <lineage>
        <taxon>Bacteria</taxon>
        <taxon>Pseudomonadati</taxon>
        <taxon>Pseudomonadota</taxon>
        <taxon>Betaproteobacteria</taxon>
        <taxon>Burkholderiales</taxon>
        <taxon>Sphaerotilaceae</taxon>
        <taxon>Roseateles</taxon>
    </lineage>
</organism>
<dbReference type="GO" id="GO:0016829">
    <property type="term" value="F:lyase activity"/>
    <property type="evidence" value="ECO:0007669"/>
    <property type="project" value="UniProtKB-KW"/>
</dbReference>
<keyword evidence="2 4" id="KW-0648">Protein biosynthesis</keyword>
<proteinExistence type="inferred from homology"/>
<dbReference type="Gene3D" id="3.90.960.10">
    <property type="entry name" value="YbaK/aminoacyl-tRNA synthetase-associated domain"/>
    <property type="match status" value="1"/>
</dbReference>
<dbReference type="EMBL" id="CP116346">
    <property type="protein sequence ID" value="WIT10198.1"/>
    <property type="molecule type" value="Genomic_DNA"/>
</dbReference>
<dbReference type="GO" id="GO:0006412">
    <property type="term" value="P:translation"/>
    <property type="evidence" value="ECO:0007669"/>
    <property type="project" value="UniProtKB-KW"/>
</dbReference>
<dbReference type="InterPro" id="IPR007214">
    <property type="entry name" value="YbaK/aa-tRNA-synth-assoc-dom"/>
</dbReference>
<keyword evidence="3 4" id="KW-0456">Lyase</keyword>
<dbReference type="GO" id="GO:0002161">
    <property type="term" value="F:aminoacyl-tRNA deacylase activity"/>
    <property type="evidence" value="ECO:0007669"/>
    <property type="project" value="InterPro"/>
</dbReference>
<dbReference type="KEGG" id="pais:PFX98_14805"/>
<evidence type="ECO:0000313" key="6">
    <source>
        <dbReference type="EMBL" id="WIT10198.1"/>
    </source>
</evidence>
<dbReference type="RefSeq" id="WP_285231267.1">
    <property type="nucleotide sequence ID" value="NZ_CP116346.1"/>
</dbReference>
<accession>A0AA95NAP9</accession>
<dbReference type="Proteomes" id="UP001177769">
    <property type="component" value="Chromosome"/>
</dbReference>
<dbReference type="SUPFAM" id="SSF55826">
    <property type="entry name" value="YbaK/ProRS associated domain"/>
    <property type="match status" value="1"/>
</dbReference>
<dbReference type="EC" id="4.2.-.-" evidence="4"/>
<evidence type="ECO:0000256" key="2">
    <source>
        <dbReference type="ARBA" id="ARBA00022917"/>
    </source>
</evidence>
<sequence length="171" mass="18729">MAKKQAHVSETPATQFLRERQVTFTEHVYDYVEHGGTAESSRQLGVPEHEVVKTLVMQDERAQALIVLMHGDCQVSLKELARQIPCKKVEPCKPEVAQRHSGYLVGGTSPFGTRKPMPVFVEASILALPRICINGGRRGYLVGLDPKVLPALLGARAVECAIRSEARGSAE</sequence>
<evidence type="ECO:0000256" key="3">
    <source>
        <dbReference type="ARBA" id="ARBA00023239"/>
    </source>
</evidence>